<dbReference type="AlphaFoldDB" id="A0A1I8AA82"/>
<feature type="chain" id="PRO_5009314370" evidence="1">
    <location>
        <begin position="29"/>
        <end position="307"/>
    </location>
</feature>
<keyword evidence="2" id="KW-1185">Reference proteome</keyword>
<keyword evidence="1" id="KW-0732">Signal</keyword>
<protein>
    <submittedName>
        <fullName evidence="3">Secreted protein</fullName>
    </submittedName>
</protein>
<sequence>MAPSTKMVASAFTFAPLLLVLLLDSAAGQGNGDVAPFMGILSSRNIAQMAQLATDIAAHTLNNNRELLSKPGRPAVAPLTLDKSPSELISQGITNVMTPTLDKLAAPSKASPPAPKVPVKEGLPANFKPSPEGGENGLMKLANQFLRMANGQPLKTGADQLPNIRDFAPGAKNNFGIPQGEGCLPFVGEFMQIAYGNCVRNADQKTFDVWGQEITNALVGGRIDLLGASKLTCKMATEREMCGQLKRAVSECDILGSIQVSTQLQRSIKRCDEVTGIIDQNPMNVLNQVNGLLTGEVAQGFVQNFLG</sequence>
<name>A0A1I8AA82_9BILA</name>
<dbReference type="Proteomes" id="UP000095287">
    <property type="component" value="Unplaced"/>
</dbReference>
<proteinExistence type="predicted"/>
<feature type="signal peptide" evidence="1">
    <location>
        <begin position="1"/>
        <end position="28"/>
    </location>
</feature>
<reference evidence="3" key="1">
    <citation type="submission" date="2016-11" db="UniProtKB">
        <authorList>
            <consortium name="WormBaseParasite"/>
        </authorList>
    </citation>
    <scope>IDENTIFICATION</scope>
</reference>
<organism evidence="2 3">
    <name type="scientific">Steinernema glaseri</name>
    <dbReference type="NCBI Taxonomy" id="37863"/>
    <lineage>
        <taxon>Eukaryota</taxon>
        <taxon>Metazoa</taxon>
        <taxon>Ecdysozoa</taxon>
        <taxon>Nematoda</taxon>
        <taxon>Chromadorea</taxon>
        <taxon>Rhabditida</taxon>
        <taxon>Tylenchina</taxon>
        <taxon>Panagrolaimomorpha</taxon>
        <taxon>Strongyloidoidea</taxon>
        <taxon>Steinernematidae</taxon>
        <taxon>Steinernema</taxon>
    </lineage>
</organism>
<evidence type="ECO:0000313" key="2">
    <source>
        <dbReference type="Proteomes" id="UP000095287"/>
    </source>
</evidence>
<evidence type="ECO:0000313" key="3">
    <source>
        <dbReference type="WBParaSite" id="L893_g3834.t1"/>
    </source>
</evidence>
<evidence type="ECO:0000256" key="1">
    <source>
        <dbReference type="SAM" id="SignalP"/>
    </source>
</evidence>
<accession>A0A1I8AA82</accession>
<dbReference type="WBParaSite" id="L893_g3834.t1">
    <property type="protein sequence ID" value="L893_g3834.t1"/>
    <property type="gene ID" value="L893_g3834"/>
</dbReference>